<protein>
    <submittedName>
        <fullName evidence="3">Helix-turn-helix domain-containing protein</fullName>
    </submittedName>
</protein>
<sequence length="435" mass="48122">MARPERPVPEPLSPLGRLATALRDGRKACGLSYPELSARTRTYSATTLQRAASGTRVPKVEVARAFADACRLDIDEIERLWFSAHLSQRAGRTAPTGAPQPHHVRNFPELCAALGELRMAGGAPSYRAMERKARAAGMQLSRSTANRIAERKQVPGTVACLTAFLVGCGLPERRHSLWVEAWMRAQQQADSIRLASKREVEDLQALVADSSDGEVSQGTAMRLLRKADLEAQEPYRGFNRPWTVACLQCTATFRVKLSDVLMGQVTCADCPRVNDRVREAWEDLLANRSGELSRRKLRALRAATVLRTRLQRNQLDISLFVGDHETATTLQSPTWHSVLEAALRRRLRRIFTLDVLLVYGYTTRQEIPSHQPPSAPTGTTHARSDSHGRRSTAEHRVRQAVPKQEPLDAHAPSQTSDEGKAWGSSRPAAPTNSGI</sequence>
<feature type="domain" description="HTH cro/C1-type" evidence="2">
    <location>
        <begin position="22"/>
        <end position="77"/>
    </location>
</feature>
<dbReference type="EMBL" id="SZNQ01000003">
    <property type="protein sequence ID" value="TKS96272.1"/>
    <property type="molecule type" value="Genomic_DNA"/>
</dbReference>
<evidence type="ECO:0000256" key="1">
    <source>
        <dbReference type="SAM" id="MobiDB-lite"/>
    </source>
</evidence>
<dbReference type="InterPro" id="IPR001387">
    <property type="entry name" value="Cro/C1-type_HTH"/>
</dbReference>
<dbReference type="PROSITE" id="PS50943">
    <property type="entry name" value="HTH_CROC1"/>
    <property type="match status" value="1"/>
</dbReference>
<feature type="compositionally biased region" description="Basic and acidic residues" evidence="1">
    <location>
        <begin position="382"/>
        <end position="397"/>
    </location>
</feature>
<dbReference type="Proteomes" id="UP000305929">
    <property type="component" value="Unassembled WGS sequence"/>
</dbReference>
<evidence type="ECO:0000313" key="3">
    <source>
        <dbReference type="EMBL" id="TKS96272.1"/>
    </source>
</evidence>
<evidence type="ECO:0000259" key="2">
    <source>
        <dbReference type="PROSITE" id="PS50943"/>
    </source>
</evidence>
<dbReference type="Gene3D" id="1.10.260.40">
    <property type="entry name" value="lambda repressor-like DNA-binding domains"/>
    <property type="match status" value="1"/>
</dbReference>
<reference evidence="3 4" key="1">
    <citation type="submission" date="2019-04" db="EMBL/GenBank/DDBJ databases">
        <title>Streptomyces lasaliensis sp. nov., an Actinomycete isolated from soil which produces the polyether antibiotic lasalocid.</title>
        <authorList>
            <person name="Erwin G."/>
            <person name="Haber C."/>
        </authorList>
    </citation>
    <scope>NUCLEOTIDE SEQUENCE [LARGE SCALE GENOMIC DNA]</scope>
    <source>
        <strain evidence="3 4">X-537</strain>
    </source>
</reference>
<dbReference type="OrthoDB" id="4230239at2"/>
<comment type="caution">
    <text evidence="3">The sequence shown here is derived from an EMBL/GenBank/DDBJ whole genome shotgun (WGS) entry which is preliminary data.</text>
</comment>
<dbReference type="SUPFAM" id="SSF47413">
    <property type="entry name" value="lambda repressor-like DNA-binding domains"/>
    <property type="match status" value="1"/>
</dbReference>
<organism evidence="3 4">
    <name type="scientific">Streptomyces lasalocidi</name>
    <name type="common">Streptomyces lasaliensis</name>
    <dbReference type="NCBI Taxonomy" id="324833"/>
    <lineage>
        <taxon>Bacteria</taxon>
        <taxon>Bacillati</taxon>
        <taxon>Actinomycetota</taxon>
        <taxon>Actinomycetes</taxon>
        <taxon>Kitasatosporales</taxon>
        <taxon>Streptomycetaceae</taxon>
        <taxon>Streptomyces</taxon>
    </lineage>
</organism>
<dbReference type="AlphaFoldDB" id="A0A4V6AVS1"/>
<name>A0A4V6AVS1_STRLS</name>
<proteinExistence type="predicted"/>
<evidence type="ECO:0000313" key="4">
    <source>
        <dbReference type="Proteomes" id="UP000305929"/>
    </source>
</evidence>
<accession>A0A4V6AVS1</accession>
<dbReference type="InterPro" id="IPR010982">
    <property type="entry name" value="Lambda_DNA-bd_dom_sf"/>
</dbReference>
<keyword evidence="4" id="KW-1185">Reference proteome</keyword>
<dbReference type="GO" id="GO:0003677">
    <property type="term" value="F:DNA binding"/>
    <property type="evidence" value="ECO:0007669"/>
    <property type="project" value="InterPro"/>
</dbReference>
<dbReference type="SMART" id="SM00530">
    <property type="entry name" value="HTH_XRE"/>
    <property type="match status" value="1"/>
</dbReference>
<gene>
    <name evidence="3" type="ORF">E4U91_36855</name>
</gene>
<dbReference type="CDD" id="cd00093">
    <property type="entry name" value="HTH_XRE"/>
    <property type="match status" value="1"/>
</dbReference>
<feature type="region of interest" description="Disordered" evidence="1">
    <location>
        <begin position="366"/>
        <end position="435"/>
    </location>
</feature>
<dbReference type="Pfam" id="PF13560">
    <property type="entry name" value="HTH_31"/>
    <property type="match status" value="1"/>
</dbReference>